<dbReference type="PANTHER" id="PTHR34914">
    <property type="entry name" value="LYMPHOCYTE EXPANSION MOLECULE"/>
    <property type="match status" value="1"/>
</dbReference>
<reference evidence="2 3" key="1">
    <citation type="submission" date="2019-01" db="EMBL/GenBank/DDBJ databases">
        <title>A draft genome assembly of the solar-powered sea slug Elysia chlorotica.</title>
        <authorList>
            <person name="Cai H."/>
            <person name="Li Q."/>
            <person name="Fang X."/>
            <person name="Li J."/>
            <person name="Curtis N.E."/>
            <person name="Altenburger A."/>
            <person name="Shibata T."/>
            <person name="Feng M."/>
            <person name="Maeda T."/>
            <person name="Schwartz J.A."/>
            <person name="Shigenobu S."/>
            <person name="Lundholm N."/>
            <person name="Nishiyama T."/>
            <person name="Yang H."/>
            <person name="Hasebe M."/>
            <person name="Li S."/>
            <person name="Pierce S.K."/>
            <person name="Wang J."/>
        </authorList>
    </citation>
    <scope>NUCLEOTIDE SEQUENCE [LARGE SCALE GENOMIC DNA]</scope>
    <source>
        <strain evidence="2">EC2010</strain>
        <tissue evidence="2">Whole organism of an adult</tissue>
    </source>
</reference>
<comment type="caution">
    <text evidence="2">The sequence shown here is derived from an EMBL/GenBank/DDBJ whole genome shotgun (WGS) entry which is preliminary data.</text>
</comment>
<dbReference type="AlphaFoldDB" id="A0A433T9V0"/>
<evidence type="ECO:0000313" key="3">
    <source>
        <dbReference type="Proteomes" id="UP000271974"/>
    </source>
</evidence>
<evidence type="ECO:0000313" key="2">
    <source>
        <dbReference type="EMBL" id="RUS78373.1"/>
    </source>
</evidence>
<dbReference type="Pfam" id="PF07004">
    <property type="entry name" value="SHIPPO-rpt"/>
    <property type="match status" value="2"/>
</dbReference>
<dbReference type="EMBL" id="RQTK01000514">
    <property type="protein sequence ID" value="RUS78373.1"/>
    <property type="molecule type" value="Genomic_DNA"/>
</dbReference>
<dbReference type="STRING" id="188477.A0A433T9V0"/>
<evidence type="ECO:0000256" key="1">
    <source>
        <dbReference type="SAM" id="MobiDB-lite"/>
    </source>
</evidence>
<dbReference type="PANTHER" id="PTHR34914:SF1">
    <property type="entry name" value="LYMPHOCYTE EXPANSION MOLECULE"/>
    <property type="match status" value="1"/>
</dbReference>
<gene>
    <name evidence="2" type="ORF">EGW08_013866</name>
</gene>
<dbReference type="InterPro" id="IPR033557">
    <property type="entry name" value="CIMAP2"/>
</dbReference>
<name>A0A433T9V0_ELYCH</name>
<keyword evidence="3" id="KW-1185">Reference proteome</keyword>
<accession>A0A433T9V0</accession>
<dbReference type="InterPro" id="IPR010736">
    <property type="entry name" value="SHIPPO-rpt"/>
</dbReference>
<protein>
    <submittedName>
        <fullName evidence="2">Uncharacterized protein</fullName>
    </submittedName>
</protein>
<feature type="region of interest" description="Disordered" evidence="1">
    <location>
        <begin position="210"/>
        <end position="283"/>
    </location>
</feature>
<sequence length="635" mass="69995">MAEKRFRGAPFGTQTARFDVTGVHPNTKIPGTFTQIPYDKPSTMELKHQSVGQNGTSTVQLKISSLIGMSKNFNFSNNIVDSEMENETPNTTGQNLFENDDNHGNPFIDIELASDTGSDGRILENISDAPTAQVLKFSMQSSRSSTDKRLSCSKTLSDRSVTDLSKTATQKALASLIETPVQAISLESSRKKIKMLIRLHTCFLPKNTEESHVSSKQIVKPSMPNDNPVVSATKTASFGEETTQPQNLEPASSAKTEDGSEKKLHWKQTQQGNSKRRKLGPGAYNTSVGGFSIKSVETKASGPGWARQLEVERLASLPHLLYKEQWEENKMLKRKLGPGSYDIKDFIQVGNEKPRSGRGICDKLAPRFEKGLQSVTPGPGTYGIGGVPQRAIEDKDAQSISTKGMLDKGDRKRTLPSVGSHLGPGTYRHKTCTDELLNKVISLKGPYKLFSGDRNKPISEGYLAAPQLADLGPGQYEIGTFVEDLQSKEHRSQGKFGKIAQYPEVPTERLFLFSQAHCNRKNIPGPGTYSVQELSKPTAVNSPAFLSSAKRDDKISQKFFTRNFNPVGAGRYDVQKFDEAQDINGHSSVFKSKTGKPNLQMANFLQERIRSKDVKVEDRVVICQPAKMTRSLTVM</sequence>
<dbReference type="Proteomes" id="UP000271974">
    <property type="component" value="Unassembled WGS sequence"/>
</dbReference>
<organism evidence="2 3">
    <name type="scientific">Elysia chlorotica</name>
    <name type="common">Eastern emerald elysia</name>
    <name type="synonym">Sea slug</name>
    <dbReference type="NCBI Taxonomy" id="188477"/>
    <lineage>
        <taxon>Eukaryota</taxon>
        <taxon>Metazoa</taxon>
        <taxon>Spiralia</taxon>
        <taxon>Lophotrochozoa</taxon>
        <taxon>Mollusca</taxon>
        <taxon>Gastropoda</taxon>
        <taxon>Heterobranchia</taxon>
        <taxon>Euthyneura</taxon>
        <taxon>Panpulmonata</taxon>
        <taxon>Sacoglossa</taxon>
        <taxon>Placobranchoidea</taxon>
        <taxon>Plakobranchidae</taxon>
        <taxon>Elysia</taxon>
    </lineage>
</organism>
<feature type="compositionally biased region" description="Polar residues" evidence="1">
    <location>
        <begin position="224"/>
        <end position="254"/>
    </location>
</feature>
<dbReference type="OrthoDB" id="6275292at2759"/>
<proteinExistence type="predicted"/>